<accession>A0A1N5W6K5</accession>
<sequence>MSEFDVIVVGAGPAGSAAAIRLASAKANVLLIDRADPPGSKNVSGGVLWGDSLGQVIPDWEKSNMLERYVEAKGVTFLTKDSKIALDFRSTKFGEVKSGYTVLRTKFDAWLAKKAKDAGVMVVSGVTVDKLAMEGKKVTGVMQNGETVTADTVILAEGANSRVAIDSGIKKKPDDRHMAIGVKEVIKLPEKTITERFNLTSAKRGYASEYVLGFLEGGVKAGGFLYTNKESISIGAVISMEDLRKNNQTYSFNIIEQFKEHPFIAPLLADGRVEEYSAHLVPEAGQSVDQIYGNGYMIAGDAAGFTFSNGLVLQGMNYAIVSGIAAADAYIATKGSTSADRYELYKDTLKKTFVLRDMETFKGSDRVTWSESIHNTVPAMAEEIMLNIFSENGEPKKHLSRIVMESALKNRQKRKDMIVDMYRMMKRL</sequence>
<evidence type="ECO:0000259" key="5">
    <source>
        <dbReference type="Pfam" id="PF07992"/>
    </source>
</evidence>
<feature type="domain" description="ETF-QO/FixC ubiquinone-binding" evidence="6">
    <location>
        <begin position="179"/>
        <end position="279"/>
    </location>
</feature>
<evidence type="ECO:0000313" key="8">
    <source>
        <dbReference type="EMBL" id="SIM80105.1"/>
    </source>
</evidence>
<name>A0A1N5W6K5_9ARCH</name>
<dbReference type="Pfam" id="PF07992">
    <property type="entry name" value="Pyr_redox_2"/>
    <property type="match status" value="1"/>
</dbReference>
<keyword evidence="3" id="KW-0274">FAD</keyword>
<feature type="domain" description="FixC-like C-terminal" evidence="7">
    <location>
        <begin position="372"/>
        <end position="426"/>
    </location>
</feature>
<evidence type="ECO:0000259" key="7">
    <source>
        <dbReference type="Pfam" id="PF26311"/>
    </source>
</evidence>
<dbReference type="Pfam" id="PF21162">
    <property type="entry name" value="ETFQO_UQ-bd"/>
    <property type="match status" value="1"/>
</dbReference>
<dbReference type="AlphaFoldDB" id="A0A1N5W6K5"/>
<evidence type="ECO:0000259" key="6">
    <source>
        <dbReference type="Pfam" id="PF21162"/>
    </source>
</evidence>
<reference evidence="8 9" key="1">
    <citation type="submission" date="2016-04" db="EMBL/GenBank/DDBJ databases">
        <authorList>
            <person name="Evans L.H."/>
            <person name="Alamgir A."/>
            <person name="Owens N."/>
            <person name="Weber N.D."/>
            <person name="Virtaneva K."/>
            <person name="Barbian K."/>
            <person name="Babar A."/>
            <person name="Rosenke K."/>
        </authorList>
    </citation>
    <scope>NUCLEOTIDE SEQUENCE [LARGE SCALE GENOMIC DNA]</scope>
    <source>
        <strain evidence="9">S5(T) (JCM 30642 \VKM B-2941)</strain>
    </source>
</reference>
<dbReference type="PANTHER" id="PTHR43624:SF2">
    <property type="entry name" value="ELECTRON TRANSFER FLAVOPROTEIN-QUINONE OXIDOREDUCTASE YDIS-RELATED"/>
    <property type="match status" value="1"/>
</dbReference>
<dbReference type="Proteomes" id="UP000195607">
    <property type="component" value="Chromosome I"/>
</dbReference>
<feature type="domain" description="FAD/NAD(P)-binding" evidence="5">
    <location>
        <begin position="4"/>
        <end position="163"/>
    </location>
</feature>
<dbReference type="SUPFAM" id="SSF54373">
    <property type="entry name" value="FAD-linked reductases, C-terminal domain"/>
    <property type="match status" value="1"/>
</dbReference>
<dbReference type="InterPro" id="IPR049398">
    <property type="entry name" value="ETF-QO/FixC_UQ-bd"/>
</dbReference>
<evidence type="ECO:0000256" key="4">
    <source>
        <dbReference type="ARBA" id="ARBA00023002"/>
    </source>
</evidence>
<protein>
    <submittedName>
        <fullName evidence="8">Flavin-dependent dehydrogenase</fullName>
    </submittedName>
</protein>
<dbReference type="GeneID" id="41588899"/>
<evidence type="ECO:0000256" key="2">
    <source>
        <dbReference type="ARBA" id="ARBA00022630"/>
    </source>
</evidence>
<proteinExistence type="predicted"/>
<evidence type="ECO:0000256" key="1">
    <source>
        <dbReference type="ARBA" id="ARBA00001974"/>
    </source>
</evidence>
<dbReference type="InterPro" id="IPR039651">
    <property type="entry name" value="FixC-like"/>
</dbReference>
<dbReference type="InterPro" id="IPR059103">
    <property type="entry name" value="FixC-like_C"/>
</dbReference>
<dbReference type="SUPFAM" id="SSF51905">
    <property type="entry name" value="FAD/NAD(P)-binding domain"/>
    <property type="match status" value="1"/>
</dbReference>
<dbReference type="EMBL" id="LT671858">
    <property type="protein sequence ID" value="SIM80105.1"/>
    <property type="molecule type" value="Genomic_DNA"/>
</dbReference>
<dbReference type="Pfam" id="PF26311">
    <property type="entry name" value="ETF-QO_FixC_C"/>
    <property type="match status" value="1"/>
</dbReference>
<keyword evidence="2" id="KW-0285">Flavoprotein</keyword>
<dbReference type="PRINTS" id="PR00368">
    <property type="entry name" value="FADPNR"/>
</dbReference>
<dbReference type="Gene3D" id="3.50.50.60">
    <property type="entry name" value="FAD/NAD(P)-binding domain"/>
    <property type="match status" value="1"/>
</dbReference>
<dbReference type="RefSeq" id="WP_148690073.1">
    <property type="nucleotide sequence ID" value="NZ_LT671858.1"/>
</dbReference>
<dbReference type="PANTHER" id="PTHR43624">
    <property type="entry name" value="ELECTRON TRANSFER FLAVOPROTEIN-QUINONE OXIDOREDUCTASE YDIS-RELATED"/>
    <property type="match status" value="1"/>
</dbReference>
<keyword evidence="4" id="KW-0560">Oxidoreductase</keyword>
<organism evidence="8 9">
    <name type="scientific">Cuniculiplasma divulgatum</name>
    <dbReference type="NCBI Taxonomy" id="1673428"/>
    <lineage>
        <taxon>Archaea</taxon>
        <taxon>Methanobacteriati</taxon>
        <taxon>Thermoplasmatota</taxon>
        <taxon>Thermoplasmata</taxon>
        <taxon>Thermoplasmatales</taxon>
        <taxon>Cuniculiplasmataceae</taxon>
        <taxon>Cuniculiplasma</taxon>
    </lineage>
</organism>
<gene>
    <name evidence="8" type="ORF">CSP5_1657</name>
</gene>
<evidence type="ECO:0000256" key="3">
    <source>
        <dbReference type="ARBA" id="ARBA00022827"/>
    </source>
</evidence>
<dbReference type="PRINTS" id="PR00411">
    <property type="entry name" value="PNDRDTASEI"/>
</dbReference>
<comment type="cofactor">
    <cofactor evidence="1">
        <name>FAD</name>
        <dbReference type="ChEBI" id="CHEBI:57692"/>
    </cofactor>
</comment>
<dbReference type="InterPro" id="IPR023753">
    <property type="entry name" value="FAD/NAD-binding_dom"/>
</dbReference>
<evidence type="ECO:0000313" key="9">
    <source>
        <dbReference type="Proteomes" id="UP000195607"/>
    </source>
</evidence>
<dbReference type="InterPro" id="IPR036188">
    <property type="entry name" value="FAD/NAD-bd_sf"/>
</dbReference>
<dbReference type="GO" id="GO:0016491">
    <property type="term" value="F:oxidoreductase activity"/>
    <property type="evidence" value="ECO:0007669"/>
    <property type="project" value="UniProtKB-KW"/>
</dbReference>